<evidence type="ECO:0000259" key="1">
    <source>
        <dbReference type="Pfam" id="PF12652"/>
    </source>
</evidence>
<dbReference type="Proteomes" id="UP000823900">
    <property type="component" value="Unassembled WGS sequence"/>
</dbReference>
<reference evidence="2" key="1">
    <citation type="journal article" date="2021" name="PeerJ">
        <title>Extensive microbial diversity within the chicken gut microbiome revealed by metagenomics and culture.</title>
        <authorList>
            <person name="Gilroy R."/>
            <person name="Ravi A."/>
            <person name="Getino M."/>
            <person name="Pursley I."/>
            <person name="Horton D.L."/>
            <person name="Alikhan N.F."/>
            <person name="Baker D."/>
            <person name="Gharbi K."/>
            <person name="Hall N."/>
            <person name="Watson M."/>
            <person name="Adriaenssens E.M."/>
            <person name="Foster-Nyarko E."/>
            <person name="Jarju S."/>
            <person name="Secka A."/>
            <person name="Antonio M."/>
            <person name="Oren A."/>
            <person name="Chaudhuri R.R."/>
            <person name="La Ragione R."/>
            <person name="Hildebrand F."/>
            <person name="Pallen M.J."/>
        </authorList>
    </citation>
    <scope>NUCLEOTIDE SEQUENCE</scope>
    <source>
        <strain evidence="2">CHK178-16964</strain>
    </source>
</reference>
<reference evidence="2" key="2">
    <citation type="submission" date="2021-04" db="EMBL/GenBank/DDBJ databases">
        <authorList>
            <person name="Gilroy R."/>
        </authorList>
    </citation>
    <scope>NUCLEOTIDE SEQUENCE</scope>
    <source>
        <strain evidence="2">CHK178-16964</strain>
    </source>
</reference>
<protein>
    <submittedName>
        <fullName evidence="2">Spore coat protein CotJB</fullName>
    </submittedName>
</protein>
<keyword evidence="2" id="KW-0946">Virion</keyword>
<evidence type="ECO:0000313" key="3">
    <source>
        <dbReference type="Proteomes" id="UP000823900"/>
    </source>
</evidence>
<comment type="caution">
    <text evidence="2">The sequence shown here is derived from an EMBL/GenBank/DDBJ whole genome shotgun (WGS) entry which is preliminary data.</text>
</comment>
<proteinExistence type="predicted"/>
<keyword evidence="2" id="KW-0167">Capsid protein</keyword>
<feature type="domain" description="Protein CotJB" evidence="1">
    <location>
        <begin position="79"/>
        <end position="156"/>
    </location>
</feature>
<dbReference type="EMBL" id="DWZA01000091">
    <property type="protein sequence ID" value="HJA71983.1"/>
    <property type="molecule type" value="Genomic_DNA"/>
</dbReference>
<gene>
    <name evidence="2" type="ORF">IAA07_10505</name>
</gene>
<dbReference type="AlphaFoldDB" id="A0A9D2HKN9"/>
<dbReference type="InterPro" id="IPR020256">
    <property type="entry name" value="Spore_coat_CotJA"/>
</dbReference>
<dbReference type="Pfam" id="PF12652">
    <property type="entry name" value="CotJB"/>
    <property type="match status" value="1"/>
</dbReference>
<sequence>MDVNRDKKHLAIAGVPCQTWGDLYPDGQAMKAGTVFEDLDMPFFVTEGTVKAGILPGLQPAGGMAAARMRTREEEERDQLLQQICEVSFALDDLTLYLDTHPQEQEALKVYTEKNRERKALKKKFAEKFYPLTRDCMAECSGCEAFCWQEAPCPWEGGCI</sequence>
<evidence type="ECO:0000313" key="2">
    <source>
        <dbReference type="EMBL" id="HJA71983.1"/>
    </source>
</evidence>
<dbReference type="InterPro" id="IPR024207">
    <property type="entry name" value="CotJB_dom"/>
</dbReference>
<organism evidence="2 3">
    <name type="scientific">Candidatus Lachnoclostridium stercoravium</name>
    <dbReference type="NCBI Taxonomy" id="2838633"/>
    <lineage>
        <taxon>Bacteria</taxon>
        <taxon>Bacillati</taxon>
        <taxon>Bacillota</taxon>
        <taxon>Clostridia</taxon>
        <taxon>Lachnospirales</taxon>
        <taxon>Lachnospiraceae</taxon>
    </lineage>
</organism>
<dbReference type="Pfam" id="PF11007">
    <property type="entry name" value="CotJA"/>
    <property type="match status" value="1"/>
</dbReference>
<accession>A0A9D2HKN9</accession>
<name>A0A9D2HKN9_9FIRM</name>